<reference evidence="6 7" key="1">
    <citation type="submission" date="2010-06" db="EMBL/GenBank/DDBJ databases">
        <title>Complete sequence chromosome of Methanohalobium evestigatum Z-7303.</title>
        <authorList>
            <consortium name="US DOE Joint Genome Institute"/>
            <person name="Lucas S."/>
            <person name="Copeland A."/>
            <person name="Lapidus A."/>
            <person name="Cheng J.-F."/>
            <person name="Bruce D."/>
            <person name="Goodwin L."/>
            <person name="Pitluck S."/>
            <person name="Saunders E."/>
            <person name="Detter J.C."/>
            <person name="Han C."/>
            <person name="Tapia R."/>
            <person name="Land M."/>
            <person name="Hauser L."/>
            <person name="Kyrpides N."/>
            <person name="Mikhailova N."/>
            <person name="Sieprawska-Lupa M."/>
            <person name="Whitman W.B."/>
            <person name="Anderson I."/>
            <person name="Woyke T."/>
        </authorList>
    </citation>
    <scope>NUCLEOTIDE SEQUENCE [LARGE SCALE GENOMIC DNA]</scope>
    <source>
        <strain evidence="7">ATCC BAA-1072 / DSM 3721 / NBRC 107634 / OCM 161 / Z-7303</strain>
    </source>
</reference>
<dbReference type="GeneID" id="9346539"/>
<dbReference type="Proteomes" id="UP000000391">
    <property type="component" value="Chromosome"/>
</dbReference>
<comment type="pathway">
    <text evidence="1">Lipid metabolism.</text>
</comment>
<dbReference type="EMBL" id="CP002069">
    <property type="protein sequence ID" value="ADI73806.1"/>
    <property type="molecule type" value="Genomic_DNA"/>
</dbReference>
<dbReference type="KEGG" id="mev:Metev_0910"/>
<accession>D7E8Y5</accession>
<dbReference type="Gene3D" id="3.40.50.150">
    <property type="entry name" value="Vaccinia Virus protein VP39"/>
    <property type="match status" value="1"/>
</dbReference>
<dbReference type="Pfam" id="PF08241">
    <property type="entry name" value="Methyltransf_11"/>
    <property type="match status" value="1"/>
</dbReference>
<keyword evidence="3 6" id="KW-0808">Transferase</keyword>
<dbReference type="AlphaFoldDB" id="D7E8Y5"/>
<keyword evidence="2 6" id="KW-0489">Methyltransferase</keyword>
<gene>
    <name evidence="6" type="ordered locus">Metev_0910</name>
</gene>
<evidence type="ECO:0000313" key="7">
    <source>
        <dbReference type="Proteomes" id="UP000000391"/>
    </source>
</evidence>
<dbReference type="PANTHER" id="PTHR44307">
    <property type="entry name" value="PHOSPHOETHANOLAMINE METHYLTRANSFERASE"/>
    <property type="match status" value="1"/>
</dbReference>
<dbReference type="CDD" id="cd02440">
    <property type="entry name" value="AdoMet_MTases"/>
    <property type="match status" value="1"/>
</dbReference>
<dbReference type="GO" id="GO:0008757">
    <property type="term" value="F:S-adenosylmethionine-dependent methyltransferase activity"/>
    <property type="evidence" value="ECO:0007669"/>
    <property type="project" value="InterPro"/>
</dbReference>
<protein>
    <submittedName>
        <fullName evidence="6">Methyltransferase type 11</fullName>
    </submittedName>
</protein>
<dbReference type="SUPFAM" id="SSF53335">
    <property type="entry name" value="S-adenosyl-L-methionine-dependent methyltransferases"/>
    <property type="match status" value="1"/>
</dbReference>
<dbReference type="InterPro" id="IPR029063">
    <property type="entry name" value="SAM-dependent_MTases_sf"/>
</dbReference>
<evidence type="ECO:0000313" key="6">
    <source>
        <dbReference type="EMBL" id="ADI73806.1"/>
    </source>
</evidence>
<organism evidence="6 7">
    <name type="scientific">Methanohalobium evestigatum (strain ATCC BAA-1072 / DSM 3721 / NBRC 107634 / OCM 161 / Z-7303)</name>
    <dbReference type="NCBI Taxonomy" id="644295"/>
    <lineage>
        <taxon>Archaea</taxon>
        <taxon>Methanobacteriati</taxon>
        <taxon>Methanobacteriota</taxon>
        <taxon>Stenosarchaea group</taxon>
        <taxon>Methanomicrobia</taxon>
        <taxon>Methanosarcinales</taxon>
        <taxon>Methanosarcinaceae</taxon>
        <taxon>Methanohalobium</taxon>
    </lineage>
</organism>
<dbReference type="RefSeq" id="WP_013194374.1">
    <property type="nucleotide sequence ID" value="NC_014253.1"/>
</dbReference>
<evidence type="ECO:0000256" key="4">
    <source>
        <dbReference type="ARBA" id="ARBA00025707"/>
    </source>
</evidence>
<proteinExistence type="predicted"/>
<evidence type="ECO:0000256" key="3">
    <source>
        <dbReference type="ARBA" id="ARBA00022679"/>
    </source>
</evidence>
<dbReference type="GO" id="GO:0032259">
    <property type="term" value="P:methylation"/>
    <property type="evidence" value="ECO:0007669"/>
    <property type="project" value="UniProtKB-KW"/>
</dbReference>
<dbReference type="PANTHER" id="PTHR44307:SF2">
    <property type="entry name" value="PHOSPHOETHANOLAMINE METHYLTRANSFERASE ISOFORM X1"/>
    <property type="match status" value="1"/>
</dbReference>
<dbReference type="STRING" id="644295.Metev_0910"/>
<comment type="pathway">
    <text evidence="4">Phospholipid metabolism.</text>
</comment>
<sequence>MADVDKLKHCKKPMGYEGREVAREMNERHFDLWKWGLEHISINPDYLVLDVGCGGGKAIQILADFCPYGKVHGIDYSEEMVSMAQEVNNELVKNNHVEIKYGTVSSIPYSDNTFDLVTAFETYYFWPDLENDLKEIYRVLKPEGVLLIVNEVYKNGNFDERNMEYVNTLDMHYHNPKEHKEILVKTGFTSVETYTKPENNWITIIAKKQ</sequence>
<dbReference type="InterPro" id="IPR013216">
    <property type="entry name" value="Methyltransf_11"/>
</dbReference>
<dbReference type="OrthoDB" id="1018at2157"/>
<dbReference type="HOGENOM" id="CLU_081534_1_2_2"/>
<name>D7E8Y5_METEZ</name>
<evidence type="ECO:0000259" key="5">
    <source>
        <dbReference type="Pfam" id="PF08241"/>
    </source>
</evidence>
<evidence type="ECO:0000256" key="1">
    <source>
        <dbReference type="ARBA" id="ARBA00005189"/>
    </source>
</evidence>
<feature type="domain" description="Methyltransferase type 11" evidence="5">
    <location>
        <begin position="49"/>
        <end position="148"/>
    </location>
</feature>
<keyword evidence="7" id="KW-1185">Reference proteome</keyword>
<evidence type="ECO:0000256" key="2">
    <source>
        <dbReference type="ARBA" id="ARBA00022603"/>
    </source>
</evidence>